<dbReference type="Proteomes" id="UP000078240">
    <property type="component" value="Unassembled WGS sequence"/>
</dbReference>
<evidence type="ECO:0000256" key="5">
    <source>
        <dbReference type="RuleBase" id="RU003791"/>
    </source>
</evidence>
<keyword evidence="4 5" id="KW-0648">Protein biosynthesis</keyword>
<feature type="domain" description="Translation elongation factor EF1B beta/delta subunit guanine nucleotide exchange" evidence="7">
    <location>
        <begin position="143"/>
        <end position="229"/>
    </location>
</feature>
<evidence type="ECO:0000256" key="6">
    <source>
        <dbReference type="SAM" id="Coils"/>
    </source>
</evidence>
<evidence type="ECO:0000259" key="7">
    <source>
        <dbReference type="SMART" id="SM00888"/>
    </source>
</evidence>
<reference evidence="12" key="1">
    <citation type="submission" date="2015-05" db="EMBL/GenBank/DDBJ databases">
        <authorList>
            <person name="Wang D.B."/>
            <person name="Wang M."/>
        </authorList>
    </citation>
    <scope>NUCLEOTIDE SEQUENCE</scope>
    <source>
        <strain evidence="12">36-1</strain>
    </source>
</reference>
<evidence type="ECO:0000256" key="3">
    <source>
        <dbReference type="ARBA" id="ARBA00022768"/>
    </source>
</evidence>
<dbReference type="Gene3D" id="1.20.1050.130">
    <property type="match status" value="1"/>
</dbReference>
<keyword evidence="3 5" id="KW-0251">Elongation factor</keyword>
<keyword evidence="6" id="KW-0175">Coiled coil</keyword>
<name>A0A179GRE4_PURLI</name>
<dbReference type="Proteomes" id="UP001287286">
    <property type="component" value="Unassembled WGS sequence"/>
</dbReference>
<dbReference type="SUPFAM" id="SSF47616">
    <property type="entry name" value="GST C-terminal domain-like"/>
    <property type="match status" value="1"/>
</dbReference>
<dbReference type="EMBL" id="JAWRVI010000017">
    <property type="protein sequence ID" value="KAK4090050.1"/>
    <property type="molecule type" value="Genomic_DNA"/>
</dbReference>
<dbReference type="EMBL" id="LSBI01000006">
    <property type="protein sequence ID" value="OAQ88106.1"/>
    <property type="molecule type" value="Genomic_DNA"/>
</dbReference>
<evidence type="ECO:0000313" key="10">
    <source>
        <dbReference type="EMBL" id="OAQ80485.1"/>
    </source>
</evidence>
<evidence type="ECO:0000256" key="2">
    <source>
        <dbReference type="ARBA" id="ARBA00017600"/>
    </source>
</evidence>
<dbReference type="GO" id="GO:0005085">
    <property type="term" value="F:guanyl-nucleotide exchange factor activity"/>
    <property type="evidence" value="ECO:0007669"/>
    <property type="project" value="TreeGrafter"/>
</dbReference>
<dbReference type="AlphaFoldDB" id="A0A179GRE4"/>
<dbReference type="OMA" id="YRWYKHI"/>
<evidence type="ECO:0000313" key="9">
    <source>
        <dbReference type="EMBL" id="KAK4090050.1"/>
    </source>
</evidence>
<dbReference type="InterPro" id="IPR036282">
    <property type="entry name" value="Glutathione-S-Trfase_C_sf"/>
</dbReference>
<dbReference type="InterPro" id="IPR001326">
    <property type="entry name" value="Transl_elong_EF1B_B/D_CS"/>
</dbReference>
<dbReference type="InterPro" id="IPR014038">
    <property type="entry name" value="EF1B_bsu/dsu_GNE"/>
</dbReference>
<evidence type="ECO:0000313" key="15">
    <source>
        <dbReference type="Proteomes" id="UP001287286"/>
    </source>
</evidence>
<organism evidence="10 13">
    <name type="scientific">Purpureocillium lilacinum</name>
    <name type="common">Paecilomyces lilacinus</name>
    <dbReference type="NCBI Taxonomy" id="33203"/>
    <lineage>
        <taxon>Eukaryota</taxon>
        <taxon>Fungi</taxon>
        <taxon>Dikarya</taxon>
        <taxon>Ascomycota</taxon>
        <taxon>Pezizomycotina</taxon>
        <taxon>Sordariomycetes</taxon>
        <taxon>Hypocreomycetidae</taxon>
        <taxon>Hypocreales</taxon>
        <taxon>Ophiocordycipitaceae</taxon>
        <taxon>Purpureocillium</taxon>
    </lineage>
</organism>
<evidence type="ECO:0000256" key="4">
    <source>
        <dbReference type="ARBA" id="ARBA00022917"/>
    </source>
</evidence>
<reference evidence="9" key="4">
    <citation type="submission" date="2023-11" db="EMBL/GenBank/DDBJ databases">
        <authorList>
            <person name="Beijen E."/>
            <person name="Ohm R.A."/>
        </authorList>
    </citation>
    <scope>NUCLEOTIDE SEQUENCE</scope>
    <source>
        <strain evidence="9">CBS 150709</strain>
    </source>
</reference>
<dbReference type="FunFam" id="1.20.1050.130:FF:000001">
    <property type="entry name" value="Putative Elongation factor 1-beta"/>
    <property type="match status" value="1"/>
</dbReference>
<dbReference type="InterPro" id="IPR049720">
    <property type="entry name" value="EF1B_bsu/dsu"/>
</dbReference>
<dbReference type="Gene3D" id="3.30.70.60">
    <property type="match status" value="1"/>
</dbReference>
<dbReference type="KEGG" id="plj:28888695"/>
<evidence type="ECO:0000313" key="12">
    <source>
        <dbReference type="EMBL" id="PWI71257.1"/>
    </source>
</evidence>
<evidence type="ECO:0000256" key="1">
    <source>
        <dbReference type="ARBA" id="ARBA00007411"/>
    </source>
</evidence>
<dbReference type="SMART" id="SM01182">
    <property type="entry name" value="EF-1_beta_acid"/>
    <property type="match status" value="1"/>
</dbReference>
<dbReference type="Pfam" id="PF10587">
    <property type="entry name" value="EF-1_beta_acid"/>
    <property type="match status" value="1"/>
</dbReference>
<dbReference type="InterPro" id="IPR014717">
    <property type="entry name" value="Transl_elong_EF1B/ribsomal_bS6"/>
</dbReference>
<evidence type="ECO:0000313" key="11">
    <source>
        <dbReference type="EMBL" id="OAQ88106.1"/>
    </source>
</evidence>
<keyword evidence="15" id="KW-1185">Reference proteome</keyword>
<sequence>MGFTDLLTDAGLGLLNNWLVTRSYITGYNASQADVACFKALKSAPDAEKYPNAARWYQHIATYEDEFSSLSGDATKPYTVYGPTEAEVTLNPAKAPAAAEEDDDVDLFGSDDEEEDAEAVRIREERLAAYREKKAAKPKIAAKSIVTMDVKPWDDETDMAELEASVRSIEKDGLVWGASKLVALGFGIKKLQINLVVEDEKVSLDELQEQIQEFEDYVQSTDIAAMQKL</sequence>
<dbReference type="SMART" id="SM00888">
    <property type="entry name" value="EF1_GNE"/>
    <property type="match status" value="1"/>
</dbReference>
<dbReference type="FunFam" id="3.30.70.60:FF:000001">
    <property type="entry name" value="Elongation factor 1-beta 1 like"/>
    <property type="match status" value="1"/>
</dbReference>
<dbReference type="GO" id="GO:0005829">
    <property type="term" value="C:cytosol"/>
    <property type="evidence" value="ECO:0007669"/>
    <property type="project" value="TreeGrafter"/>
</dbReference>
<evidence type="ECO:0000313" key="13">
    <source>
        <dbReference type="Proteomes" id="UP000078240"/>
    </source>
</evidence>
<dbReference type="PROSITE" id="PS00825">
    <property type="entry name" value="EF1BD_2"/>
    <property type="match status" value="1"/>
</dbReference>
<dbReference type="CDD" id="cd10308">
    <property type="entry name" value="GST_C_eEF1b_like"/>
    <property type="match status" value="1"/>
</dbReference>
<dbReference type="GO" id="GO:0005853">
    <property type="term" value="C:eukaryotic translation elongation factor 1 complex"/>
    <property type="evidence" value="ECO:0007669"/>
    <property type="project" value="InterPro"/>
</dbReference>
<dbReference type="InterPro" id="IPR018940">
    <property type="entry name" value="EF-1_beta_acid_region_euk"/>
</dbReference>
<reference evidence="12 14" key="2">
    <citation type="journal article" date="2016" name="Front. Microbiol.">
        <title>Genome and transcriptome sequences reveal the specific parasitism of the nematophagous Purpureocillium lilacinum 36-1.</title>
        <authorList>
            <person name="Xie J."/>
            <person name="Li S."/>
            <person name="Mo C."/>
            <person name="Xiao X."/>
            <person name="Peng D."/>
            <person name="Wang G."/>
            <person name="Xiao Y."/>
        </authorList>
    </citation>
    <scope>NUCLEOTIDE SEQUENCE [LARGE SCALE GENOMIC DNA]</scope>
    <source>
        <strain evidence="12 14">36-1</strain>
    </source>
</reference>
<comment type="caution">
    <text evidence="10">The sequence shown here is derived from an EMBL/GenBank/DDBJ whole genome shotgun (WGS) entry which is preliminary data.</text>
</comment>
<dbReference type="GeneID" id="28888695"/>
<dbReference type="EMBL" id="LCWV01000008">
    <property type="protein sequence ID" value="PWI71257.1"/>
    <property type="molecule type" value="Genomic_DNA"/>
</dbReference>
<dbReference type="InterPro" id="IPR036219">
    <property type="entry name" value="eEF-1beta-like_sf"/>
</dbReference>
<dbReference type="STRING" id="33203.A0A179GRE4"/>
<dbReference type="OrthoDB" id="331763at2759"/>
<dbReference type="CDD" id="cd00292">
    <property type="entry name" value="EF1B"/>
    <property type="match status" value="1"/>
</dbReference>
<feature type="coiled-coil region" evidence="6">
    <location>
        <begin position="197"/>
        <end position="224"/>
    </location>
</feature>
<protein>
    <recommendedName>
        <fullName evidence="2">Elongation factor 1-beta</fullName>
    </recommendedName>
</protein>
<evidence type="ECO:0000259" key="8">
    <source>
        <dbReference type="SMART" id="SM01182"/>
    </source>
</evidence>
<reference evidence="9 15" key="5">
    <citation type="journal article" date="2024" name="Microbiol. Resour. Announc.">
        <title>Genome annotations for the ascomycete fungi Trichoderma harzianum, Trichoderma aggressivum, and Purpureocillium lilacinum.</title>
        <authorList>
            <person name="Beijen E.P.W."/>
            <person name="Ohm R.A."/>
        </authorList>
    </citation>
    <scope>NUCLEOTIDE SEQUENCE [LARGE SCALE GENOMIC DNA]</scope>
    <source>
        <strain evidence="9 15">CBS 150709</strain>
    </source>
</reference>
<dbReference type="SUPFAM" id="SSF54984">
    <property type="entry name" value="eEF-1beta-like"/>
    <property type="match status" value="1"/>
</dbReference>
<comment type="similarity">
    <text evidence="1 5">Belongs to the EF-1-beta/EF-1-delta family.</text>
</comment>
<dbReference type="PROSITE" id="PS00824">
    <property type="entry name" value="EF1BD_1"/>
    <property type="match status" value="1"/>
</dbReference>
<dbReference type="GO" id="GO:0003746">
    <property type="term" value="F:translation elongation factor activity"/>
    <property type="evidence" value="ECO:0007669"/>
    <property type="project" value="UniProtKB-KW"/>
</dbReference>
<dbReference type="Pfam" id="PF00736">
    <property type="entry name" value="EF1_GNE"/>
    <property type="match status" value="1"/>
</dbReference>
<proteinExistence type="inferred from homology"/>
<accession>A0A179GRE4</accession>
<dbReference type="PANTHER" id="PTHR11595:SF21">
    <property type="entry name" value="ELONGATION FACTOR 1-BETA"/>
    <property type="match status" value="1"/>
</dbReference>
<dbReference type="Proteomes" id="UP000078340">
    <property type="component" value="Unassembled WGS sequence"/>
</dbReference>
<dbReference type="EMBL" id="LSBH01000004">
    <property type="protein sequence ID" value="OAQ80485.1"/>
    <property type="molecule type" value="Genomic_DNA"/>
</dbReference>
<gene>
    <name evidence="12" type="ORF">PCL_12625</name>
    <name evidence="9" type="ORF">Purlil1_5676</name>
    <name evidence="10" type="ORF">VFPBJ_06070</name>
    <name evidence="11" type="ORF">VFPFJ_06571</name>
</gene>
<dbReference type="Proteomes" id="UP000245956">
    <property type="component" value="Unassembled WGS sequence"/>
</dbReference>
<feature type="domain" description="Elongation factor 1 beta central acidic region eukaryote" evidence="8">
    <location>
        <begin position="107"/>
        <end position="134"/>
    </location>
</feature>
<evidence type="ECO:0000313" key="14">
    <source>
        <dbReference type="Proteomes" id="UP000245956"/>
    </source>
</evidence>
<reference evidence="10 13" key="3">
    <citation type="submission" date="2016-01" db="EMBL/GenBank/DDBJ databases">
        <title>Biosynthesis of antibiotic leucinostatins and their inhibition on Phytophthora in bio-control Purpureocillium lilacinum.</title>
        <authorList>
            <person name="Wang G."/>
            <person name="Liu Z."/>
            <person name="Lin R."/>
            <person name="Li E."/>
            <person name="Mao Z."/>
            <person name="Ling J."/>
            <person name="Yin W."/>
            <person name="Xie B."/>
        </authorList>
    </citation>
    <scope>NUCLEOTIDE SEQUENCE [LARGE SCALE GENOMIC DNA]</scope>
    <source>
        <strain evidence="10">PLBJ-1</strain>
        <strain evidence="11">PLFJ-1</strain>
    </source>
</reference>
<dbReference type="PANTHER" id="PTHR11595">
    <property type="entry name" value="EF-HAND AND COILED-COIL DOMAIN-CONTAINING FAMILY MEMBER"/>
    <property type="match status" value="1"/>
</dbReference>